<organism evidence="2 3">
    <name type="scientific">Methylomonas fluvii</name>
    <dbReference type="NCBI Taxonomy" id="1854564"/>
    <lineage>
        <taxon>Bacteria</taxon>
        <taxon>Pseudomonadati</taxon>
        <taxon>Pseudomonadota</taxon>
        <taxon>Gammaproteobacteria</taxon>
        <taxon>Methylococcales</taxon>
        <taxon>Methylococcaceae</taxon>
        <taxon>Methylomonas</taxon>
    </lineage>
</organism>
<dbReference type="Proteomes" id="UP000641152">
    <property type="component" value="Unassembled WGS sequence"/>
</dbReference>
<protein>
    <recommendedName>
        <fullName evidence="4">Lipoprotein</fullName>
    </recommendedName>
</protein>
<evidence type="ECO:0000313" key="3">
    <source>
        <dbReference type="Proteomes" id="UP000641152"/>
    </source>
</evidence>
<gene>
    <name evidence="2" type="ORF">EBB_06730</name>
</gene>
<feature type="chain" id="PRO_5045911812" description="Lipoprotein" evidence="1">
    <location>
        <begin position="27"/>
        <end position="240"/>
    </location>
</feature>
<dbReference type="RefSeq" id="WP_192393010.1">
    <property type="nucleotide sequence ID" value="NZ_CAJHIU010000001.1"/>
</dbReference>
<reference evidence="2 3" key="1">
    <citation type="submission" date="2020-09" db="EMBL/GenBank/DDBJ databases">
        <title>Methylomonas albis sp. nov. and Methylomonas fluvii sp. nov.: Two cold-adapted methanotrophs from the River Elbe and an amended description of Methylovulum psychrotolerans strain Eb1.</title>
        <authorList>
            <person name="Bussmann I.K."/>
            <person name="Klings K.-W."/>
            <person name="Warnstedt J."/>
            <person name="Hoppert M."/>
            <person name="Saborowski A."/>
            <person name="Horn F."/>
            <person name="Liebner S."/>
        </authorList>
    </citation>
    <scope>NUCLEOTIDE SEQUENCE [LARGE SCALE GENOMIC DNA]</scope>
    <source>
        <strain evidence="2 3">EbB</strain>
    </source>
</reference>
<sequence length="240" mass="26406">MKIKKTHPLKFLTIGLLVFVAGCTFSVTPDEQQFMSFKKAAILDDVWRYLKSGDTVDDGYALYTYVLTSRSASDTAANSRYGKLVKLIQETTTAEKDIASNVDRSELNIFLIPAKGKTGKEQADLERAKSLLLQLSSAAKKRFSGNGPFLVSVDNPIGKERSNKDIDVLYADLSNIHEKAFPKLVSTYKDRIAQSEIRGVSKLSSFSVTLLNTTLFAEDSIGFIGVAEAGFRDAFIPGKE</sequence>
<name>A0ABR9DEC1_9GAMM</name>
<keyword evidence="1" id="KW-0732">Signal</keyword>
<comment type="caution">
    <text evidence="2">The sequence shown here is derived from an EMBL/GenBank/DDBJ whole genome shotgun (WGS) entry which is preliminary data.</text>
</comment>
<proteinExistence type="predicted"/>
<feature type="signal peptide" evidence="1">
    <location>
        <begin position="1"/>
        <end position="26"/>
    </location>
</feature>
<evidence type="ECO:0000313" key="2">
    <source>
        <dbReference type="EMBL" id="MBD9360232.1"/>
    </source>
</evidence>
<keyword evidence="3" id="KW-1185">Reference proteome</keyword>
<dbReference type="PROSITE" id="PS51257">
    <property type="entry name" value="PROKAR_LIPOPROTEIN"/>
    <property type="match status" value="1"/>
</dbReference>
<accession>A0ABR9DEC1</accession>
<evidence type="ECO:0000256" key="1">
    <source>
        <dbReference type="SAM" id="SignalP"/>
    </source>
</evidence>
<dbReference type="EMBL" id="JACXST010000001">
    <property type="protein sequence ID" value="MBD9360232.1"/>
    <property type="molecule type" value="Genomic_DNA"/>
</dbReference>
<evidence type="ECO:0008006" key="4">
    <source>
        <dbReference type="Google" id="ProtNLM"/>
    </source>
</evidence>